<evidence type="ECO:0000313" key="3">
    <source>
        <dbReference type="Proteomes" id="UP000251082"/>
    </source>
</evidence>
<keyword evidence="1" id="KW-0812">Transmembrane</keyword>
<evidence type="ECO:0000313" key="2">
    <source>
        <dbReference type="EMBL" id="SPZ69152.1"/>
    </source>
</evidence>
<keyword evidence="1" id="KW-0472">Membrane</keyword>
<feature type="transmembrane region" description="Helical" evidence="1">
    <location>
        <begin position="6"/>
        <end position="28"/>
    </location>
</feature>
<proteinExistence type="predicted"/>
<reference evidence="2 3" key="1">
    <citation type="submission" date="2018-06" db="EMBL/GenBank/DDBJ databases">
        <authorList>
            <consortium name="Pathogen Informatics"/>
            <person name="Doyle S."/>
        </authorList>
    </citation>
    <scope>NUCLEOTIDE SEQUENCE [LARGE SCALE GENOMIC DNA]</scope>
    <source>
        <strain evidence="2 3">NCTC4837</strain>
    </source>
</reference>
<protein>
    <submittedName>
        <fullName evidence="2">Uncharacterized protein</fullName>
    </submittedName>
</protein>
<keyword evidence="1" id="KW-1133">Transmembrane helix</keyword>
<dbReference type="AlphaFoldDB" id="A0A2X2HGW9"/>
<name>A0A2X2HGW9_SHIDY</name>
<evidence type="ECO:0000256" key="1">
    <source>
        <dbReference type="SAM" id="Phobius"/>
    </source>
</evidence>
<dbReference type="EMBL" id="UAUQ01000003">
    <property type="protein sequence ID" value="SPZ69152.1"/>
    <property type="molecule type" value="Genomic_DNA"/>
</dbReference>
<accession>A0A2X2HGW9</accession>
<feature type="transmembrane region" description="Helical" evidence="1">
    <location>
        <begin position="40"/>
        <end position="60"/>
    </location>
</feature>
<gene>
    <name evidence="2" type="ORF">NCTC4837_01400</name>
</gene>
<sequence>MVGEYIGSVLLGPLLLPVLVSGILCTFTKKTRNFASFTRGCCWVLGVLLLSNVGNTFRLFTPWHYTFEKAAISVTVPNRHWNTVSISTDKTIDIRSEDNSVFISAFRLPAGRSADDLR</sequence>
<organism evidence="2 3">
    <name type="scientific">Shigella dysenteriae</name>
    <dbReference type="NCBI Taxonomy" id="622"/>
    <lineage>
        <taxon>Bacteria</taxon>
        <taxon>Pseudomonadati</taxon>
        <taxon>Pseudomonadota</taxon>
        <taxon>Gammaproteobacteria</taxon>
        <taxon>Enterobacterales</taxon>
        <taxon>Enterobacteriaceae</taxon>
        <taxon>Shigella</taxon>
    </lineage>
</organism>
<dbReference type="Proteomes" id="UP000251082">
    <property type="component" value="Unassembled WGS sequence"/>
</dbReference>